<reference evidence="3" key="1">
    <citation type="journal article" date="2018" name="Nat. Microbiol.">
        <title>Leveraging single-cell genomics to expand the fungal tree of life.</title>
        <authorList>
            <person name="Ahrendt S.R."/>
            <person name="Quandt C.A."/>
            <person name="Ciobanu D."/>
            <person name="Clum A."/>
            <person name="Salamov A."/>
            <person name="Andreopoulos B."/>
            <person name="Cheng J.F."/>
            <person name="Woyke T."/>
            <person name="Pelin A."/>
            <person name="Henrissat B."/>
            <person name="Reynolds N.K."/>
            <person name="Benny G.L."/>
            <person name="Smith M.E."/>
            <person name="James T.Y."/>
            <person name="Grigoriev I.V."/>
        </authorList>
    </citation>
    <scope>NUCLEOTIDE SEQUENCE [LARGE SCALE GENOMIC DNA]</scope>
    <source>
        <strain evidence="3">ATCC 52028</strain>
    </source>
</reference>
<evidence type="ECO:0000313" key="3">
    <source>
        <dbReference type="Proteomes" id="UP000274922"/>
    </source>
</evidence>
<feature type="domain" description="NadR/Ttd14 AAA" evidence="1">
    <location>
        <begin position="4"/>
        <end position="169"/>
    </location>
</feature>
<feature type="non-terminal residue" evidence="2">
    <location>
        <position position="177"/>
    </location>
</feature>
<dbReference type="OrthoDB" id="6375174at2759"/>
<dbReference type="InterPro" id="IPR027417">
    <property type="entry name" value="P-loop_NTPase"/>
</dbReference>
<proteinExistence type="predicted"/>
<dbReference type="InterPro" id="IPR053227">
    <property type="entry name" value="TRPL-trafficking_regulator"/>
</dbReference>
<dbReference type="SUPFAM" id="SSF52540">
    <property type="entry name" value="P-loop containing nucleoside triphosphate hydrolases"/>
    <property type="match status" value="1"/>
</dbReference>
<keyword evidence="3" id="KW-1185">Reference proteome</keyword>
<dbReference type="Pfam" id="PF13521">
    <property type="entry name" value="AAA_28"/>
    <property type="match status" value="1"/>
</dbReference>
<sequence length="177" mass="19685">LGSGPCGGKTSSLSILAEYFETLGWKVYRVPETSSLLKGGGVVFEELTPEMSYSFQKSLLKTMLTIEDTYRQLGKLSAQAGRPTMLICDRGAMDPSAYMDREGWLRMLRELGQDEAQLRDQRYDCVVHLVTAAKGAERFYGNANNMTRTEDVDTARNIDNATMKAWMGHAGLQVVDN</sequence>
<dbReference type="GO" id="GO:0070300">
    <property type="term" value="F:phosphatidic acid binding"/>
    <property type="evidence" value="ECO:0007669"/>
    <property type="project" value="TreeGrafter"/>
</dbReference>
<dbReference type="AlphaFoldDB" id="A0A4P9X8N9"/>
<evidence type="ECO:0000259" key="1">
    <source>
        <dbReference type="Pfam" id="PF13521"/>
    </source>
</evidence>
<dbReference type="GO" id="GO:0035091">
    <property type="term" value="F:phosphatidylinositol binding"/>
    <property type="evidence" value="ECO:0007669"/>
    <property type="project" value="TreeGrafter"/>
</dbReference>
<name>A0A4P9X8N9_9FUNG</name>
<evidence type="ECO:0000313" key="2">
    <source>
        <dbReference type="EMBL" id="RKP01677.1"/>
    </source>
</evidence>
<dbReference type="PANTHER" id="PTHR34932:SF1">
    <property type="entry name" value="TRPL TRANSLOCATION DEFECT PROTEIN 14"/>
    <property type="match status" value="1"/>
</dbReference>
<dbReference type="InterPro" id="IPR038727">
    <property type="entry name" value="NadR/Ttd14_AAA_dom"/>
</dbReference>
<accession>A0A4P9X8N9</accession>
<dbReference type="Proteomes" id="UP000274922">
    <property type="component" value="Unassembled WGS sequence"/>
</dbReference>
<organism evidence="2 3">
    <name type="scientific">Caulochytrium protostelioides</name>
    <dbReference type="NCBI Taxonomy" id="1555241"/>
    <lineage>
        <taxon>Eukaryota</taxon>
        <taxon>Fungi</taxon>
        <taxon>Fungi incertae sedis</taxon>
        <taxon>Chytridiomycota</taxon>
        <taxon>Chytridiomycota incertae sedis</taxon>
        <taxon>Chytridiomycetes</taxon>
        <taxon>Caulochytriales</taxon>
        <taxon>Caulochytriaceae</taxon>
        <taxon>Caulochytrium</taxon>
    </lineage>
</organism>
<dbReference type="EMBL" id="ML014164">
    <property type="protein sequence ID" value="RKP01677.1"/>
    <property type="molecule type" value="Genomic_DNA"/>
</dbReference>
<dbReference type="PANTHER" id="PTHR34932">
    <property type="entry name" value="TRPL TRANSLOCATION DEFECT PROTEIN 14"/>
    <property type="match status" value="1"/>
</dbReference>
<feature type="non-terminal residue" evidence="2">
    <location>
        <position position="1"/>
    </location>
</feature>
<protein>
    <recommendedName>
        <fullName evidence="1">NadR/Ttd14 AAA domain-containing protein</fullName>
    </recommendedName>
</protein>
<gene>
    <name evidence="2" type="ORF">CXG81DRAFT_4726</name>
</gene>
<dbReference type="GO" id="GO:0005525">
    <property type="term" value="F:GTP binding"/>
    <property type="evidence" value="ECO:0007669"/>
    <property type="project" value="TreeGrafter"/>
</dbReference>